<evidence type="ECO:0000256" key="7">
    <source>
        <dbReference type="ARBA" id="ARBA00047436"/>
    </source>
</evidence>
<evidence type="ECO:0000256" key="4">
    <source>
        <dbReference type="ARBA" id="ARBA00022679"/>
    </source>
</evidence>
<dbReference type="InterPro" id="IPR027417">
    <property type="entry name" value="P-loop_NTPase"/>
</dbReference>
<reference evidence="10 11" key="1">
    <citation type="submission" date="2022-01" db="EMBL/GenBank/DDBJ databases">
        <title>A chromosomal length assembly of Cordylochernes scorpioides.</title>
        <authorList>
            <person name="Zeh D."/>
            <person name="Zeh J."/>
        </authorList>
    </citation>
    <scope>NUCLEOTIDE SEQUENCE [LARGE SCALE GENOMIC DNA]</scope>
    <source>
        <strain evidence="10">IN4F17</strain>
        <tissue evidence="10">Whole Body</tissue>
    </source>
</reference>
<evidence type="ECO:0000256" key="1">
    <source>
        <dbReference type="ARBA" id="ARBA00004690"/>
    </source>
</evidence>
<dbReference type="PANTHER" id="PTHR10285">
    <property type="entry name" value="URIDINE KINASE"/>
    <property type="match status" value="1"/>
</dbReference>
<keyword evidence="6" id="KW-0418">Kinase</keyword>
<proteinExistence type="inferred from homology"/>
<keyword evidence="5" id="KW-0547">Nucleotide-binding</keyword>
<comment type="catalytic activity">
    <reaction evidence="8">
        <text>uridine + ATP = UMP + ADP + H(+)</text>
        <dbReference type="Rhea" id="RHEA:16825"/>
        <dbReference type="ChEBI" id="CHEBI:15378"/>
        <dbReference type="ChEBI" id="CHEBI:16704"/>
        <dbReference type="ChEBI" id="CHEBI:30616"/>
        <dbReference type="ChEBI" id="CHEBI:57865"/>
        <dbReference type="ChEBI" id="CHEBI:456216"/>
        <dbReference type="EC" id="2.7.1.48"/>
    </reaction>
</comment>
<dbReference type="EC" id="2.7.1.48" evidence="3"/>
<evidence type="ECO:0000256" key="5">
    <source>
        <dbReference type="ARBA" id="ARBA00022741"/>
    </source>
</evidence>
<comment type="pathway">
    <text evidence="1">Pyrimidine metabolism; UMP biosynthesis via salvage pathway; UMP from uridine: step 1/1.</text>
</comment>
<dbReference type="InterPro" id="IPR000764">
    <property type="entry name" value="Uridine_kinase-like"/>
</dbReference>
<evidence type="ECO:0000313" key="11">
    <source>
        <dbReference type="Proteomes" id="UP001235939"/>
    </source>
</evidence>
<accession>A0ABY6K578</accession>
<feature type="domain" description="Phosphoribulokinase/uridine kinase" evidence="9">
    <location>
        <begin position="49"/>
        <end position="216"/>
    </location>
</feature>
<name>A0ABY6K578_9ARAC</name>
<dbReference type="Pfam" id="PF00485">
    <property type="entry name" value="PRK"/>
    <property type="match status" value="1"/>
</dbReference>
<dbReference type="Gene3D" id="3.40.50.300">
    <property type="entry name" value="P-loop containing nucleotide triphosphate hydrolases"/>
    <property type="match status" value="1"/>
</dbReference>
<dbReference type="SUPFAM" id="SSF52540">
    <property type="entry name" value="P-loop containing nucleoside triphosphate hydrolases"/>
    <property type="match status" value="1"/>
</dbReference>
<protein>
    <recommendedName>
        <fullName evidence="3">uridine/cytidine kinase</fullName>
        <ecNumber evidence="3">2.7.1.48</ecNumber>
    </recommendedName>
</protein>
<dbReference type="PRINTS" id="PR00988">
    <property type="entry name" value="URIDINKINASE"/>
</dbReference>
<dbReference type="CDD" id="cd02023">
    <property type="entry name" value="UMPK"/>
    <property type="match status" value="1"/>
</dbReference>
<evidence type="ECO:0000259" key="9">
    <source>
        <dbReference type="Pfam" id="PF00485"/>
    </source>
</evidence>
<evidence type="ECO:0000256" key="2">
    <source>
        <dbReference type="ARBA" id="ARBA00005408"/>
    </source>
</evidence>
<evidence type="ECO:0000313" key="10">
    <source>
        <dbReference type="EMBL" id="UYV64017.1"/>
    </source>
</evidence>
<sequence length="238" mass="27613">MNAGQADSLSSGYSMEVDNINQILGHDHNPNCPLHVCVSYPSPRRRGVQSTVCQKIMEKLGQDMVDQRQRQVVCISQESFYKELTDEEKALAFRGQYNFDHPDAFDLELLMKVVRDILEEKVIQLPVYDFKHNSRKKDEFITIYPADVVLLEGILAFYFPEVRRNFHMKLFVDTDPDTRLARRVLRDVSERGRDLDQVLTQYTTYVKPAFEEFCLPVSIYLLLDTLAYPLLNMFTASS</sequence>
<evidence type="ECO:0000256" key="3">
    <source>
        <dbReference type="ARBA" id="ARBA00012137"/>
    </source>
</evidence>
<evidence type="ECO:0000256" key="6">
    <source>
        <dbReference type="ARBA" id="ARBA00022777"/>
    </source>
</evidence>
<dbReference type="EMBL" id="CP092864">
    <property type="protein sequence ID" value="UYV64017.1"/>
    <property type="molecule type" value="Genomic_DNA"/>
</dbReference>
<dbReference type="Proteomes" id="UP001235939">
    <property type="component" value="Chromosome 02"/>
</dbReference>
<dbReference type="InterPro" id="IPR006083">
    <property type="entry name" value="PRK/URK"/>
</dbReference>
<keyword evidence="4" id="KW-0808">Transferase</keyword>
<gene>
    <name evidence="10" type="ORF">LAZ67_2006341</name>
</gene>
<evidence type="ECO:0000256" key="8">
    <source>
        <dbReference type="ARBA" id="ARBA00048909"/>
    </source>
</evidence>
<keyword evidence="11" id="KW-1185">Reference proteome</keyword>
<organism evidence="10 11">
    <name type="scientific">Cordylochernes scorpioides</name>
    <dbReference type="NCBI Taxonomy" id="51811"/>
    <lineage>
        <taxon>Eukaryota</taxon>
        <taxon>Metazoa</taxon>
        <taxon>Ecdysozoa</taxon>
        <taxon>Arthropoda</taxon>
        <taxon>Chelicerata</taxon>
        <taxon>Arachnida</taxon>
        <taxon>Pseudoscorpiones</taxon>
        <taxon>Cheliferoidea</taxon>
        <taxon>Chernetidae</taxon>
        <taxon>Cordylochernes</taxon>
    </lineage>
</organism>
<comment type="catalytic activity">
    <reaction evidence="7">
        <text>cytidine + ATP = CMP + ADP + H(+)</text>
        <dbReference type="Rhea" id="RHEA:24674"/>
        <dbReference type="ChEBI" id="CHEBI:15378"/>
        <dbReference type="ChEBI" id="CHEBI:17562"/>
        <dbReference type="ChEBI" id="CHEBI:30616"/>
        <dbReference type="ChEBI" id="CHEBI:60377"/>
        <dbReference type="ChEBI" id="CHEBI:456216"/>
        <dbReference type="EC" id="2.7.1.48"/>
    </reaction>
</comment>
<comment type="similarity">
    <text evidence="2">Belongs to the uridine kinase family.</text>
</comment>